<dbReference type="InterPro" id="IPR000182">
    <property type="entry name" value="GNAT_dom"/>
</dbReference>
<name>A0A1V4H860_9BACL</name>
<comment type="caution">
    <text evidence="2">The sequence shown here is derived from an EMBL/GenBank/DDBJ whole genome shotgun (WGS) entry which is preliminary data.</text>
</comment>
<evidence type="ECO:0000313" key="2">
    <source>
        <dbReference type="EMBL" id="OPH47355.1"/>
    </source>
</evidence>
<sequence length="68" mass="7438">MVAVNDGEVVGFALGMIDQTSTSHAYLNYLFVKEDYRKNGIGKKLLEQFELATSKKGATAGRRQIGSL</sequence>
<dbReference type="GO" id="GO:0016747">
    <property type="term" value="F:acyltransferase activity, transferring groups other than amino-acyl groups"/>
    <property type="evidence" value="ECO:0007669"/>
    <property type="project" value="InterPro"/>
</dbReference>
<dbReference type="SUPFAM" id="SSF55729">
    <property type="entry name" value="Acyl-CoA N-acyltransferases (Nat)"/>
    <property type="match status" value="1"/>
</dbReference>
<dbReference type="EMBL" id="MBTG01000063">
    <property type="protein sequence ID" value="OPH47355.1"/>
    <property type="molecule type" value="Genomic_DNA"/>
</dbReference>
<dbReference type="CDD" id="cd04301">
    <property type="entry name" value="NAT_SF"/>
    <property type="match status" value="1"/>
</dbReference>
<feature type="domain" description="N-acetyltransferase" evidence="1">
    <location>
        <begin position="1"/>
        <end position="68"/>
    </location>
</feature>
<dbReference type="PROSITE" id="PS51186">
    <property type="entry name" value="GNAT"/>
    <property type="match status" value="1"/>
</dbReference>
<proteinExistence type="predicted"/>
<keyword evidence="3" id="KW-1185">Reference proteome</keyword>
<organism evidence="2 3">
    <name type="scientific">Paenibacillus ferrarius</name>
    <dbReference type="NCBI Taxonomy" id="1469647"/>
    <lineage>
        <taxon>Bacteria</taxon>
        <taxon>Bacillati</taxon>
        <taxon>Bacillota</taxon>
        <taxon>Bacilli</taxon>
        <taxon>Bacillales</taxon>
        <taxon>Paenibacillaceae</taxon>
        <taxon>Paenibacillus</taxon>
    </lineage>
</organism>
<dbReference type="Pfam" id="PF13508">
    <property type="entry name" value="Acetyltransf_7"/>
    <property type="match status" value="1"/>
</dbReference>
<accession>A0A1V4H860</accession>
<evidence type="ECO:0000313" key="3">
    <source>
        <dbReference type="Proteomes" id="UP000190626"/>
    </source>
</evidence>
<dbReference type="Proteomes" id="UP000190626">
    <property type="component" value="Unassembled WGS sequence"/>
</dbReference>
<reference evidence="3" key="1">
    <citation type="submission" date="2016-07" db="EMBL/GenBank/DDBJ databases">
        <authorList>
            <person name="Florea S."/>
            <person name="Webb J.S."/>
            <person name="Jaromczyk J."/>
            <person name="Schardl C.L."/>
        </authorList>
    </citation>
    <scope>NUCLEOTIDE SEQUENCE [LARGE SCALE GENOMIC DNA]</scope>
    <source>
        <strain evidence="3">CY1</strain>
    </source>
</reference>
<protein>
    <recommendedName>
        <fullName evidence="1">N-acetyltransferase domain-containing protein</fullName>
    </recommendedName>
</protein>
<evidence type="ECO:0000259" key="1">
    <source>
        <dbReference type="PROSITE" id="PS51186"/>
    </source>
</evidence>
<dbReference type="InterPro" id="IPR016181">
    <property type="entry name" value="Acyl_CoA_acyltransferase"/>
</dbReference>
<dbReference type="Gene3D" id="3.40.630.30">
    <property type="match status" value="1"/>
</dbReference>
<dbReference type="STRING" id="1469647.BC351_40210"/>
<dbReference type="AlphaFoldDB" id="A0A1V4H860"/>
<gene>
    <name evidence="2" type="ORF">BC351_40210</name>
</gene>